<protein>
    <submittedName>
        <fullName evidence="1">Uncharacterized protein</fullName>
    </submittedName>
</protein>
<dbReference type="EMBL" id="CP097357">
    <property type="protein sequence ID" value="UYV30442.1"/>
    <property type="molecule type" value="Genomic_DNA"/>
</dbReference>
<keyword evidence="1" id="KW-0614">Plasmid</keyword>
<organism evidence="1 2">
    <name type="scientific">Vibrio parahaemolyticus</name>
    <dbReference type="NCBI Taxonomy" id="670"/>
    <lineage>
        <taxon>Bacteria</taxon>
        <taxon>Pseudomonadati</taxon>
        <taxon>Pseudomonadota</taxon>
        <taxon>Gammaproteobacteria</taxon>
        <taxon>Vibrionales</taxon>
        <taxon>Vibrionaceae</taxon>
        <taxon>Vibrio</taxon>
    </lineage>
</organism>
<gene>
    <name evidence="1" type="ORF">M5598_25885</name>
</gene>
<evidence type="ECO:0000313" key="1">
    <source>
        <dbReference type="EMBL" id="UYV30442.1"/>
    </source>
</evidence>
<proteinExistence type="predicted"/>
<accession>A0AA46Z919</accession>
<name>A0AA46Z919_VIBPH</name>
<reference evidence="1" key="1">
    <citation type="submission" date="2022-05" db="EMBL/GenBank/DDBJ databases">
        <title>Megaplasmid of Vibrio parahaemolyticus.</title>
        <authorList>
            <person name="Strauch E."/>
            <person name="Borowiak M."/>
        </authorList>
    </citation>
    <scope>NUCLEOTIDE SEQUENCE</scope>
    <source>
        <strain evidence="1">16-VB00198</strain>
        <plasmid evidence="1">pVP-16-VB00198-1</plasmid>
    </source>
</reference>
<dbReference type="Proteomes" id="UP001163036">
    <property type="component" value="Plasmid pVP-16-VB00198-1"/>
</dbReference>
<geneLocation type="plasmid" evidence="1 2">
    <name>pVP-16-VB00198-1</name>
</geneLocation>
<evidence type="ECO:0000313" key="2">
    <source>
        <dbReference type="Proteomes" id="UP001163036"/>
    </source>
</evidence>
<dbReference type="AlphaFoldDB" id="A0AA46Z919"/>
<dbReference type="RefSeq" id="WP_053314114.1">
    <property type="nucleotide sequence ID" value="NZ_CP062152.1"/>
</dbReference>
<sequence>MDKKALLEVYLDEVYDKAEEVDPTGSQYWYSIVLGWAIGKGLEPEAAHDFAYHVIYETAFY</sequence>